<evidence type="ECO:0000256" key="1">
    <source>
        <dbReference type="PROSITE-ProRule" id="PRU01379"/>
    </source>
</evidence>
<gene>
    <name evidence="5" type="ORF">DVS28_a1790</name>
</gene>
<protein>
    <submittedName>
        <fullName evidence="5">Putative carboxypeptidase</fullName>
    </submittedName>
</protein>
<keyword evidence="5" id="KW-0121">Carboxypeptidase</keyword>
<dbReference type="Gene3D" id="3.40.50.12090">
    <property type="match status" value="1"/>
</dbReference>
<dbReference type="AlphaFoldDB" id="A0A346XW84"/>
<dbReference type="EMBL" id="CP031165">
    <property type="protein sequence ID" value="AXV06481.1"/>
    <property type="molecule type" value="Genomic_DNA"/>
</dbReference>
<dbReference type="InterPro" id="IPR007253">
    <property type="entry name" value="Cell_wall-bd_2"/>
</dbReference>
<dbReference type="Gene3D" id="3.40.630.10">
    <property type="entry name" value="Zn peptidases"/>
    <property type="match status" value="1"/>
</dbReference>
<evidence type="ECO:0000313" key="6">
    <source>
        <dbReference type="Proteomes" id="UP000264006"/>
    </source>
</evidence>
<feature type="compositionally biased region" description="Pro residues" evidence="2">
    <location>
        <begin position="367"/>
        <end position="379"/>
    </location>
</feature>
<evidence type="ECO:0000259" key="4">
    <source>
        <dbReference type="PROSITE" id="PS52035"/>
    </source>
</evidence>
<dbReference type="GO" id="GO:0004181">
    <property type="term" value="F:metallocarboxypeptidase activity"/>
    <property type="evidence" value="ECO:0007669"/>
    <property type="project" value="InterPro"/>
</dbReference>
<dbReference type="KEGG" id="euz:DVS28_a1790"/>
<dbReference type="SUPFAM" id="SSF53187">
    <property type="entry name" value="Zn-dependent exopeptidases"/>
    <property type="match status" value="1"/>
</dbReference>
<feature type="signal peptide" evidence="3">
    <location>
        <begin position="1"/>
        <end position="25"/>
    </location>
</feature>
<comment type="caution">
    <text evidence="1">Lacks conserved residue(s) required for the propagation of feature annotation.</text>
</comment>
<accession>A0A346XW84</accession>
<sequence length="771" mass="81294">MSWRLFAPVVLLLAALLAVQPPTHAQTEGPTTEFEDNGASDWTSLEGEQAFLAAVAEGSDRVAITEIGRSLEDRPIQLVVLGEPAPPSVEEALTRPTMYFTCSVHGNEPAGREACLIELRDLAFSDDPAIVELLTTATVLFTPTVNPDGRNANARGNSTGADINRDHLNLRQAESQAVASVIRDWQPDAVLDMHEYGGSPVVYDDDITVLWPRNVNVDDTVYELAFSLVNDHIFPGVEERGFTADEYGLLSLGDVDLTQTAGNGDEGILRNLGGLRNSLGILVESSVLPRLVNPVDPTDVIDQGMSRRVASQSATIEVALEFLDERGAEIMAATAEARDRKAVEGAERSAPMYFDGQRQDTTIDGSGPPPSEEGTVDPPPCGYLLTAEQHAHVRQTLELLEIGWVELDDGTVEVPMGQAAEPLIHLLLDPRGARNHFTGTDATWEGDAEDVPVALDTCTPAVEEERLIRRIEGPTRPATAAAAAEITVVEADTVVIATTADYADALGGTVLARSLDAPLLLSDPARLSAPVEAEITRRGVTDAVLLGGVAALAPAVEDDLVELGVTVRRIAGDNRFETAGLIVDELGGLVGSGSVTVVEGEHADPARGWPDAVGAGVLDRPILLVNGERLPAETAQRLDDVDVTIIGGTAAVSRTVEAEIAAIASSVDRVAGDTRYGTSLAVHEARTLPSSGTGEALPSMWLASGRDWPEALVGAATGSLFLLVDGEDPEGSPETTGWLAANGDAFGTVNLVGTEDELSPAVEASLRELLG</sequence>
<dbReference type="PROSITE" id="PS52035">
    <property type="entry name" value="PEPTIDASE_M14"/>
    <property type="match status" value="1"/>
</dbReference>
<dbReference type="Proteomes" id="UP000264006">
    <property type="component" value="Chromosome"/>
</dbReference>
<evidence type="ECO:0000256" key="2">
    <source>
        <dbReference type="SAM" id="MobiDB-lite"/>
    </source>
</evidence>
<comment type="similarity">
    <text evidence="1">Belongs to the peptidase M14 family.</text>
</comment>
<organism evidence="5 6">
    <name type="scientific">Euzebya pacifica</name>
    <dbReference type="NCBI Taxonomy" id="1608957"/>
    <lineage>
        <taxon>Bacteria</taxon>
        <taxon>Bacillati</taxon>
        <taxon>Actinomycetota</taxon>
        <taxon>Nitriliruptoria</taxon>
        <taxon>Euzebyales</taxon>
    </lineage>
</organism>
<reference evidence="5 6" key="1">
    <citation type="submission" date="2018-09" db="EMBL/GenBank/DDBJ databases">
        <title>Complete genome sequence of Euzebya sp. DY32-46 isolated from seawater of Pacific Ocean.</title>
        <authorList>
            <person name="Xu L."/>
            <person name="Wu Y.-H."/>
            <person name="Xu X.-W."/>
        </authorList>
    </citation>
    <scope>NUCLEOTIDE SEQUENCE [LARGE SCALE GENOMIC DNA]</scope>
    <source>
        <strain evidence="5 6">DY32-46</strain>
    </source>
</reference>
<dbReference type="PANTHER" id="PTHR30032:SF8">
    <property type="entry name" value="GERMINATION-SPECIFIC N-ACETYLMURAMOYL-L-ALANINE AMIDASE"/>
    <property type="match status" value="1"/>
</dbReference>
<dbReference type="InterPro" id="IPR051922">
    <property type="entry name" value="Bact_Sporulation_Assoc"/>
</dbReference>
<evidence type="ECO:0000313" key="5">
    <source>
        <dbReference type="EMBL" id="AXV06481.1"/>
    </source>
</evidence>
<name>A0A346XW84_9ACTN</name>
<keyword evidence="5" id="KW-0378">Hydrolase</keyword>
<dbReference type="GO" id="GO:0006508">
    <property type="term" value="P:proteolysis"/>
    <property type="evidence" value="ECO:0007669"/>
    <property type="project" value="InterPro"/>
</dbReference>
<dbReference type="Pfam" id="PF00246">
    <property type="entry name" value="Peptidase_M14"/>
    <property type="match status" value="1"/>
</dbReference>
<dbReference type="InterPro" id="IPR000834">
    <property type="entry name" value="Peptidase_M14"/>
</dbReference>
<evidence type="ECO:0000256" key="3">
    <source>
        <dbReference type="SAM" id="SignalP"/>
    </source>
</evidence>
<dbReference type="SMART" id="SM00631">
    <property type="entry name" value="Zn_pept"/>
    <property type="match status" value="1"/>
</dbReference>
<dbReference type="GO" id="GO:0008270">
    <property type="term" value="F:zinc ion binding"/>
    <property type="evidence" value="ECO:0007669"/>
    <property type="project" value="InterPro"/>
</dbReference>
<dbReference type="PANTHER" id="PTHR30032">
    <property type="entry name" value="N-ACETYLMURAMOYL-L-ALANINE AMIDASE-RELATED"/>
    <property type="match status" value="1"/>
</dbReference>
<keyword evidence="5" id="KW-0645">Protease</keyword>
<feature type="chain" id="PRO_5016773429" evidence="3">
    <location>
        <begin position="26"/>
        <end position="771"/>
    </location>
</feature>
<feature type="domain" description="Peptidase M14" evidence="4">
    <location>
        <begin position="41"/>
        <end position="286"/>
    </location>
</feature>
<dbReference type="Pfam" id="PF04122">
    <property type="entry name" value="CW_binding_2"/>
    <property type="match status" value="2"/>
</dbReference>
<proteinExistence type="inferred from homology"/>
<keyword evidence="3" id="KW-0732">Signal</keyword>
<feature type="region of interest" description="Disordered" evidence="2">
    <location>
        <begin position="342"/>
        <end position="379"/>
    </location>
</feature>
<keyword evidence="6" id="KW-1185">Reference proteome</keyword>